<sequence>MNNFTKTLRSSLGKKLIMALTGLFMCTFLIVHLAGNMTLFVKDEGYSFNVFAHFMTHFPPVEVVGYLLYISILVHAVYALILTIANRKARPVRYSVVSRSPVKWASVNMGLLGSMLLLFLVIHMANFWYRYKYTAVVYREYRTDQLTGKITSLPYYPANADFTYAVTSEQNTEIVRVKDLFAIVTYSFSHLWYVLLYLVSMIAVAYHLLHGFQSAFRTLGWTHRKYTPLVEKTGIWLFAVAIPLAFAAMPAVYYIKITFIDTKTIGAQPRRPVPVCGTPSPATTKK</sequence>
<dbReference type="InterPro" id="IPR034804">
    <property type="entry name" value="SQR/QFR_C/D"/>
</dbReference>
<keyword evidence="1" id="KW-0472">Membrane</keyword>
<feature type="transmembrane region" description="Helical" evidence="1">
    <location>
        <begin position="16"/>
        <end position="35"/>
    </location>
</feature>
<keyword evidence="1" id="KW-1133">Transmembrane helix</keyword>
<dbReference type="RefSeq" id="WP_345211378.1">
    <property type="nucleotide sequence ID" value="NZ_BAABFT010000005.1"/>
</dbReference>
<dbReference type="SUPFAM" id="SSF81343">
    <property type="entry name" value="Fumarate reductase respiratory complex transmembrane subunits"/>
    <property type="match status" value="1"/>
</dbReference>
<feature type="transmembrane region" description="Helical" evidence="1">
    <location>
        <begin position="63"/>
        <end position="85"/>
    </location>
</feature>
<dbReference type="CDD" id="cd03498">
    <property type="entry name" value="SQR_TypeB_2_TM"/>
    <property type="match status" value="1"/>
</dbReference>
<keyword evidence="1" id="KW-0812">Transmembrane</keyword>
<dbReference type="Gene3D" id="1.20.1300.10">
    <property type="entry name" value="Fumarate reductase/succinate dehydrogenase, transmembrane subunit"/>
    <property type="match status" value="1"/>
</dbReference>
<dbReference type="EMBL" id="BAABFT010000005">
    <property type="protein sequence ID" value="GAA4323566.1"/>
    <property type="molecule type" value="Genomic_DNA"/>
</dbReference>
<keyword evidence="3" id="KW-1185">Reference proteome</keyword>
<feature type="transmembrane region" description="Helical" evidence="1">
    <location>
        <begin position="106"/>
        <end position="129"/>
    </location>
</feature>
<protein>
    <submittedName>
        <fullName evidence="2">Succinate dehydrogenase/fumarate reductase cytochrome b subunit</fullName>
    </submittedName>
</protein>
<name>A0ABP8GFN6_9SPHI</name>
<evidence type="ECO:0000256" key="1">
    <source>
        <dbReference type="SAM" id="Phobius"/>
    </source>
</evidence>
<proteinExistence type="predicted"/>
<feature type="transmembrane region" description="Helical" evidence="1">
    <location>
        <begin position="191"/>
        <end position="212"/>
    </location>
</feature>
<gene>
    <name evidence="2" type="ORF">GCM10023149_24590</name>
</gene>
<reference evidence="3" key="1">
    <citation type="journal article" date="2019" name="Int. J. Syst. Evol. Microbiol.">
        <title>The Global Catalogue of Microorganisms (GCM) 10K type strain sequencing project: providing services to taxonomists for standard genome sequencing and annotation.</title>
        <authorList>
            <consortium name="The Broad Institute Genomics Platform"/>
            <consortium name="The Broad Institute Genome Sequencing Center for Infectious Disease"/>
            <person name="Wu L."/>
            <person name="Ma J."/>
        </authorList>
    </citation>
    <scope>NUCLEOTIDE SEQUENCE [LARGE SCALE GENOMIC DNA]</scope>
    <source>
        <strain evidence="3">JCM 17705</strain>
    </source>
</reference>
<dbReference type="NCBIfam" id="TIGR02046">
    <property type="entry name" value="sdhC_b558_fam"/>
    <property type="match status" value="1"/>
</dbReference>
<comment type="caution">
    <text evidence="2">The sequence shown here is derived from an EMBL/GenBank/DDBJ whole genome shotgun (WGS) entry which is preliminary data.</text>
</comment>
<evidence type="ECO:0000313" key="2">
    <source>
        <dbReference type="EMBL" id="GAA4323566.1"/>
    </source>
</evidence>
<dbReference type="Proteomes" id="UP001500582">
    <property type="component" value="Unassembled WGS sequence"/>
</dbReference>
<feature type="transmembrane region" description="Helical" evidence="1">
    <location>
        <begin position="233"/>
        <end position="255"/>
    </location>
</feature>
<evidence type="ECO:0000313" key="3">
    <source>
        <dbReference type="Proteomes" id="UP001500582"/>
    </source>
</evidence>
<accession>A0ABP8GFN6</accession>
<dbReference type="InterPro" id="IPR011138">
    <property type="entry name" value="Cytochrome_b-558"/>
</dbReference>
<organism evidence="2 3">
    <name type="scientific">Mucilaginibacter gynuensis</name>
    <dbReference type="NCBI Taxonomy" id="1302236"/>
    <lineage>
        <taxon>Bacteria</taxon>
        <taxon>Pseudomonadati</taxon>
        <taxon>Bacteroidota</taxon>
        <taxon>Sphingobacteriia</taxon>
        <taxon>Sphingobacteriales</taxon>
        <taxon>Sphingobacteriaceae</taxon>
        <taxon>Mucilaginibacter</taxon>
    </lineage>
</organism>